<organism evidence="1 2">
    <name type="scientific">Amaricoccus macauensis</name>
    <dbReference type="NCBI Taxonomy" id="57001"/>
    <lineage>
        <taxon>Bacteria</taxon>
        <taxon>Pseudomonadati</taxon>
        <taxon>Pseudomonadota</taxon>
        <taxon>Alphaproteobacteria</taxon>
        <taxon>Rhodobacterales</taxon>
        <taxon>Paracoccaceae</taxon>
        <taxon>Amaricoccus</taxon>
    </lineage>
</organism>
<dbReference type="AlphaFoldDB" id="A0A840SL56"/>
<evidence type="ECO:0000313" key="2">
    <source>
        <dbReference type="Proteomes" id="UP000549457"/>
    </source>
</evidence>
<dbReference type="Gene3D" id="2.160.10.10">
    <property type="entry name" value="Hexapeptide repeat proteins"/>
    <property type="match status" value="1"/>
</dbReference>
<dbReference type="CDD" id="cd04645">
    <property type="entry name" value="LbH_gamma_CA_like"/>
    <property type="match status" value="1"/>
</dbReference>
<sequence length="176" mass="17968">MTTCYSLDGIAPELAPDAWIAPGARLMGRISLAPRSSVWFNAVLRGDNELISVGEGSNVQDGSVCHTDMGFPLSIGPNCTIGHMAILHGCTIGAGSLVGMGATVLNGARIGSGVLVGAGALVTEGKELPDGTLVVGRPAKVVRDLTPAEIEGLLNSARRYSENAARFMAGLRPAAG</sequence>
<dbReference type="GO" id="GO:0016740">
    <property type="term" value="F:transferase activity"/>
    <property type="evidence" value="ECO:0007669"/>
    <property type="project" value="UniProtKB-KW"/>
</dbReference>
<proteinExistence type="predicted"/>
<evidence type="ECO:0000313" key="1">
    <source>
        <dbReference type="EMBL" id="MBB5222687.1"/>
    </source>
</evidence>
<comment type="caution">
    <text evidence="1">The sequence shown here is derived from an EMBL/GenBank/DDBJ whole genome shotgun (WGS) entry which is preliminary data.</text>
</comment>
<dbReference type="SUPFAM" id="SSF51161">
    <property type="entry name" value="Trimeric LpxA-like enzymes"/>
    <property type="match status" value="1"/>
</dbReference>
<dbReference type="EMBL" id="JACHFM010000002">
    <property type="protein sequence ID" value="MBB5222687.1"/>
    <property type="molecule type" value="Genomic_DNA"/>
</dbReference>
<dbReference type="Proteomes" id="UP000549457">
    <property type="component" value="Unassembled WGS sequence"/>
</dbReference>
<dbReference type="PANTHER" id="PTHR13061:SF29">
    <property type="entry name" value="GAMMA CARBONIC ANHYDRASE-LIKE 1, MITOCHONDRIAL-RELATED"/>
    <property type="match status" value="1"/>
</dbReference>
<reference evidence="1 2" key="1">
    <citation type="submission" date="2020-08" db="EMBL/GenBank/DDBJ databases">
        <title>Genomic Encyclopedia of Type Strains, Phase IV (KMG-IV): sequencing the most valuable type-strain genomes for metagenomic binning, comparative biology and taxonomic classification.</title>
        <authorList>
            <person name="Goeker M."/>
        </authorList>
    </citation>
    <scope>NUCLEOTIDE SEQUENCE [LARGE SCALE GENOMIC DNA]</scope>
    <source>
        <strain evidence="1 2">DSM 101730</strain>
    </source>
</reference>
<dbReference type="InterPro" id="IPR011004">
    <property type="entry name" value="Trimer_LpxA-like_sf"/>
</dbReference>
<dbReference type="PANTHER" id="PTHR13061">
    <property type="entry name" value="DYNACTIN SUBUNIT P25"/>
    <property type="match status" value="1"/>
</dbReference>
<name>A0A840SL56_9RHOB</name>
<dbReference type="InterPro" id="IPR001451">
    <property type="entry name" value="Hexapep"/>
</dbReference>
<dbReference type="InterPro" id="IPR047324">
    <property type="entry name" value="LbH_gamma_CA-like"/>
</dbReference>
<dbReference type="InterPro" id="IPR050484">
    <property type="entry name" value="Transf_Hexapept/Carb_Anhydrase"/>
</dbReference>
<keyword evidence="1" id="KW-0808">Transferase</keyword>
<accession>A0A840SL56</accession>
<gene>
    <name evidence="1" type="ORF">HNP73_002623</name>
</gene>
<protein>
    <submittedName>
        <fullName evidence="1">Carbonic anhydrase/acetyltransferase-like protein (Isoleucine patch superfamily)</fullName>
    </submittedName>
</protein>
<dbReference type="RefSeq" id="WP_184149937.1">
    <property type="nucleotide sequence ID" value="NZ_JACHFM010000002.1"/>
</dbReference>
<keyword evidence="2" id="KW-1185">Reference proteome</keyword>
<dbReference type="Pfam" id="PF00132">
    <property type="entry name" value="Hexapep"/>
    <property type="match status" value="1"/>
</dbReference>